<keyword evidence="6 8" id="KW-0106">Calcium</keyword>
<dbReference type="Gene3D" id="3.40.50.200">
    <property type="entry name" value="Peptidase S8/S53 domain"/>
    <property type="match status" value="2"/>
</dbReference>
<feature type="domain" description="Peptidase S53" evidence="10">
    <location>
        <begin position="208"/>
        <end position="506"/>
    </location>
</feature>
<dbReference type="GO" id="GO:0004252">
    <property type="term" value="F:serine-type endopeptidase activity"/>
    <property type="evidence" value="ECO:0007669"/>
    <property type="project" value="UniProtKB-UniRule"/>
</dbReference>
<feature type="active site" description="Charge relay system" evidence="8">
    <location>
        <position position="424"/>
    </location>
</feature>
<feature type="active site" description="Charge relay system" evidence="8">
    <location>
        <position position="285"/>
    </location>
</feature>
<dbReference type="CDD" id="cd11377">
    <property type="entry name" value="Pro-peptidase_S53"/>
    <property type="match status" value="1"/>
</dbReference>
<dbReference type="SMART" id="SM00944">
    <property type="entry name" value="Pro-kuma_activ"/>
    <property type="match status" value="1"/>
</dbReference>
<dbReference type="SUPFAM" id="SSF52743">
    <property type="entry name" value="Subtilisin-like"/>
    <property type="match status" value="1"/>
</dbReference>
<dbReference type="PANTHER" id="PTHR14218">
    <property type="entry name" value="PROTEASE S8 TRIPEPTIDYL PEPTIDASE I CLN2"/>
    <property type="match status" value="1"/>
</dbReference>
<keyword evidence="3 8" id="KW-0479">Metal-binding</keyword>
<evidence type="ECO:0000256" key="8">
    <source>
        <dbReference type="PROSITE-ProRule" id="PRU01032"/>
    </source>
</evidence>
<evidence type="ECO:0000313" key="11">
    <source>
        <dbReference type="EMBL" id="KAF9938982.1"/>
    </source>
</evidence>
<dbReference type="GO" id="GO:0046872">
    <property type="term" value="F:metal ion binding"/>
    <property type="evidence" value="ECO:0007669"/>
    <property type="project" value="UniProtKB-UniRule"/>
</dbReference>
<dbReference type="GO" id="GO:0005576">
    <property type="term" value="C:extracellular region"/>
    <property type="evidence" value="ECO:0007669"/>
    <property type="project" value="UniProtKB-SubCell"/>
</dbReference>
<keyword evidence="2 8" id="KW-0645">Protease</keyword>
<sequence>MAPFTIALFILAIALQCILALPAPNPPLPNDFTQYSIVEQMGTIPNQWIEVEPAPIEEVIPLRIGFKLQNLQEFERQFMEISTPGHPNYGKHMTSEQIYAMLDPTDEAVQFVLNWLKTFGIEGIHDHQWIKVDLTVAQADQLLQAQYKVYHNSESGKSITRTLSYSLPSFFLDFIDLVLPATSFAPDPGAFTIPKVSKRQDPPSCETRVTPACLQKLYGIPTSRTKNINGDVNHIGVPGFLNEFANKADLSEFLKQERRYLVPPPSFDEVFINGGRNDQNVPGIEANLDIQYTVGLANGVPTTFYSMGNNDTGFVDFSNYLLGMVNPPSVISISYGYDERDLTSSFANNLCNTYMQLGAKGISVIVASGDGGVAGSRPKDDYQLGSQYAGLFNPNGRGFPDVAAQGENIAIILKGVSELVEGTSASTPIFASVIALLNDELITAKKSKLGFLNPLLYSLSRELNDVSTGSNPSCKTSGFPALRGWDPVTGLGTPNYELMRTALGLS</sequence>
<accession>A0A9P6IN40</accession>
<feature type="binding site" evidence="8">
    <location>
        <position position="486"/>
    </location>
    <ligand>
        <name>Ca(2+)</name>
        <dbReference type="ChEBI" id="CHEBI:29108"/>
    </ligand>
</feature>
<keyword evidence="5 8" id="KW-0720">Serine protease</keyword>
<evidence type="ECO:0000256" key="9">
    <source>
        <dbReference type="SAM" id="SignalP"/>
    </source>
</evidence>
<dbReference type="GO" id="GO:0006508">
    <property type="term" value="P:proteolysis"/>
    <property type="evidence" value="ECO:0007669"/>
    <property type="project" value="UniProtKB-KW"/>
</dbReference>
<evidence type="ECO:0000256" key="7">
    <source>
        <dbReference type="ARBA" id="ARBA00023145"/>
    </source>
</evidence>
<gene>
    <name evidence="11" type="ORF">BGZ65_011778</name>
</gene>
<dbReference type="GO" id="GO:0008240">
    <property type="term" value="F:tripeptidyl-peptidase activity"/>
    <property type="evidence" value="ECO:0007669"/>
    <property type="project" value="TreeGrafter"/>
</dbReference>
<comment type="cofactor">
    <cofactor evidence="8">
        <name>Ca(2+)</name>
        <dbReference type="ChEBI" id="CHEBI:29108"/>
    </cofactor>
    <text evidence="8">Binds 1 Ca(2+) ion per subunit.</text>
</comment>
<evidence type="ECO:0000256" key="5">
    <source>
        <dbReference type="ARBA" id="ARBA00022825"/>
    </source>
</evidence>
<dbReference type="PROSITE" id="PS51695">
    <property type="entry name" value="SEDOLISIN"/>
    <property type="match status" value="1"/>
</dbReference>
<keyword evidence="4 8" id="KW-0378">Hydrolase</keyword>
<evidence type="ECO:0000256" key="2">
    <source>
        <dbReference type="ARBA" id="ARBA00022670"/>
    </source>
</evidence>
<dbReference type="CDD" id="cd04056">
    <property type="entry name" value="Peptidases_S53"/>
    <property type="match status" value="1"/>
</dbReference>
<evidence type="ECO:0000256" key="3">
    <source>
        <dbReference type="ARBA" id="ARBA00022723"/>
    </source>
</evidence>
<evidence type="ECO:0000256" key="1">
    <source>
        <dbReference type="ARBA" id="ARBA00004239"/>
    </source>
</evidence>
<organism evidence="11 12">
    <name type="scientific">Modicella reniformis</name>
    <dbReference type="NCBI Taxonomy" id="1440133"/>
    <lineage>
        <taxon>Eukaryota</taxon>
        <taxon>Fungi</taxon>
        <taxon>Fungi incertae sedis</taxon>
        <taxon>Mucoromycota</taxon>
        <taxon>Mortierellomycotina</taxon>
        <taxon>Mortierellomycetes</taxon>
        <taxon>Mortierellales</taxon>
        <taxon>Mortierellaceae</taxon>
        <taxon>Modicella</taxon>
    </lineage>
</organism>
<feature type="active site" description="Charge relay system" evidence="8">
    <location>
        <position position="289"/>
    </location>
</feature>
<dbReference type="InterPro" id="IPR050819">
    <property type="entry name" value="Tripeptidyl-peptidase_I"/>
</dbReference>
<evidence type="ECO:0000259" key="10">
    <source>
        <dbReference type="PROSITE" id="PS51695"/>
    </source>
</evidence>
<keyword evidence="7" id="KW-0865">Zymogen</keyword>
<comment type="caution">
    <text evidence="11">The sequence shown here is derived from an EMBL/GenBank/DDBJ whole genome shotgun (WGS) entry which is preliminary data.</text>
</comment>
<feature type="binding site" evidence="8">
    <location>
        <position position="465"/>
    </location>
    <ligand>
        <name>Ca(2+)</name>
        <dbReference type="ChEBI" id="CHEBI:29108"/>
    </ligand>
</feature>
<protein>
    <recommendedName>
        <fullName evidence="10">Peptidase S53 domain-containing protein</fullName>
    </recommendedName>
</protein>
<dbReference type="InterPro" id="IPR036852">
    <property type="entry name" value="Peptidase_S8/S53_dom_sf"/>
</dbReference>
<feature type="signal peptide" evidence="9">
    <location>
        <begin position="1"/>
        <end position="20"/>
    </location>
</feature>
<dbReference type="PANTHER" id="PTHR14218:SF15">
    <property type="entry name" value="TRIPEPTIDYL-PEPTIDASE 1"/>
    <property type="match status" value="1"/>
</dbReference>
<keyword evidence="9" id="KW-0732">Signal</keyword>
<dbReference type="Proteomes" id="UP000749646">
    <property type="component" value="Unassembled WGS sequence"/>
</dbReference>
<proteinExistence type="predicted"/>
<feature type="chain" id="PRO_5040336628" description="Peptidase S53 domain-containing protein" evidence="9">
    <location>
        <begin position="21"/>
        <end position="506"/>
    </location>
</feature>
<feature type="binding site" evidence="8">
    <location>
        <position position="466"/>
    </location>
    <ligand>
        <name>Ca(2+)</name>
        <dbReference type="ChEBI" id="CHEBI:29108"/>
    </ligand>
</feature>
<evidence type="ECO:0000256" key="4">
    <source>
        <dbReference type="ARBA" id="ARBA00022801"/>
    </source>
</evidence>
<evidence type="ECO:0000313" key="12">
    <source>
        <dbReference type="Proteomes" id="UP000749646"/>
    </source>
</evidence>
<dbReference type="OrthoDB" id="409122at2759"/>
<name>A0A9P6IN40_9FUNG</name>
<feature type="binding site" evidence="8">
    <location>
        <position position="484"/>
    </location>
    <ligand>
        <name>Ca(2+)</name>
        <dbReference type="ChEBI" id="CHEBI:29108"/>
    </ligand>
</feature>
<evidence type="ECO:0000256" key="6">
    <source>
        <dbReference type="ARBA" id="ARBA00022837"/>
    </source>
</evidence>
<comment type="subcellular location">
    <subcellularLocation>
        <location evidence="1">Secreted</location>
        <location evidence="1">Extracellular space</location>
    </subcellularLocation>
</comment>
<dbReference type="AlphaFoldDB" id="A0A9P6IN40"/>
<dbReference type="InterPro" id="IPR015366">
    <property type="entry name" value="S53_propep"/>
</dbReference>
<dbReference type="SUPFAM" id="SSF54897">
    <property type="entry name" value="Protease propeptides/inhibitors"/>
    <property type="match status" value="1"/>
</dbReference>
<reference evidence="11" key="1">
    <citation type="journal article" date="2020" name="Fungal Divers.">
        <title>Resolving the Mortierellaceae phylogeny through synthesis of multi-gene phylogenetics and phylogenomics.</title>
        <authorList>
            <person name="Vandepol N."/>
            <person name="Liber J."/>
            <person name="Desiro A."/>
            <person name="Na H."/>
            <person name="Kennedy M."/>
            <person name="Barry K."/>
            <person name="Grigoriev I.V."/>
            <person name="Miller A.N."/>
            <person name="O'Donnell K."/>
            <person name="Stajich J.E."/>
            <person name="Bonito G."/>
        </authorList>
    </citation>
    <scope>NUCLEOTIDE SEQUENCE</scope>
    <source>
        <strain evidence="11">MES-2147</strain>
    </source>
</reference>
<keyword evidence="12" id="KW-1185">Reference proteome</keyword>
<dbReference type="InterPro" id="IPR030400">
    <property type="entry name" value="Sedolisin_dom"/>
</dbReference>
<dbReference type="Pfam" id="PF09286">
    <property type="entry name" value="Pro-kuma_activ"/>
    <property type="match status" value="1"/>
</dbReference>
<dbReference type="EMBL" id="JAAAHW010009564">
    <property type="protein sequence ID" value="KAF9938982.1"/>
    <property type="molecule type" value="Genomic_DNA"/>
</dbReference>